<name>A0A327KGA0_9BRAD</name>
<dbReference type="RefSeq" id="WP_111358177.1">
    <property type="nucleotide sequence ID" value="NZ_NHSK01000256.1"/>
</dbReference>
<evidence type="ECO:0000313" key="4">
    <source>
        <dbReference type="Proteomes" id="UP000248863"/>
    </source>
</evidence>
<dbReference type="PANTHER" id="PTHR43798:SF31">
    <property type="entry name" value="AB HYDROLASE SUPERFAMILY PROTEIN YCLE"/>
    <property type="match status" value="1"/>
</dbReference>
<dbReference type="PRINTS" id="PR00111">
    <property type="entry name" value="ABHYDROLASE"/>
</dbReference>
<protein>
    <recommendedName>
        <fullName evidence="2">AB hydrolase-1 domain-containing protein</fullName>
    </recommendedName>
</protein>
<dbReference type="Gene3D" id="3.40.50.1820">
    <property type="entry name" value="alpha/beta hydrolase"/>
    <property type="match status" value="1"/>
</dbReference>
<keyword evidence="4" id="KW-1185">Reference proteome</keyword>
<dbReference type="InterPro" id="IPR050266">
    <property type="entry name" value="AB_hydrolase_sf"/>
</dbReference>
<sequence>MRVAANGIALECTIEGPQGAPCIVFSNSLATNRSMWDGQAAALRETHRVLRYDQRGHGASDAPAGPYDFDLLIADLAALLDAVGVTRCSLVGLSMGGSTVLGYAARHPERVDRVVACDTSAASSPESARAWAERIALARAEGMAALVEPTVTRWCPPAIVAANPPHLDKLRKMIRTTPVEGFAGCAAALADHDLRPAAATITRPTLFVVGEKDGTTPAAMRRLADALPGAGFAVIPGAGHIANMDAPDAFDRVVLDFLAGAAA</sequence>
<dbReference type="InterPro" id="IPR000073">
    <property type="entry name" value="AB_hydrolase_1"/>
</dbReference>
<dbReference type="Proteomes" id="UP000248863">
    <property type="component" value="Unassembled WGS sequence"/>
</dbReference>
<dbReference type="AlphaFoldDB" id="A0A327KGA0"/>
<comment type="caution">
    <text evidence="3">The sequence shown here is derived from an EMBL/GenBank/DDBJ whole genome shotgun (WGS) entry which is preliminary data.</text>
</comment>
<proteinExistence type="predicted"/>
<gene>
    <name evidence="3" type="ORF">CH338_16200</name>
</gene>
<evidence type="ECO:0000259" key="2">
    <source>
        <dbReference type="Pfam" id="PF00561"/>
    </source>
</evidence>
<evidence type="ECO:0000256" key="1">
    <source>
        <dbReference type="ARBA" id="ARBA00022801"/>
    </source>
</evidence>
<keyword evidence="1" id="KW-0378">Hydrolase</keyword>
<dbReference type="GO" id="GO:0016787">
    <property type="term" value="F:hydrolase activity"/>
    <property type="evidence" value="ECO:0007669"/>
    <property type="project" value="UniProtKB-KW"/>
</dbReference>
<dbReference type="OrthoDB" id="9793083at2"/>
<dbReference type="PANTHER" id="PTHR43798">
    <property type="entry name" value="MONOACYLGLYCEROL LIPASE"/>
    <property type="match status" value="1"/>
</dbReference>
<reference evidence="3 4" key="1">
    <citation type="submission" date="2017-07" db="EMBL/GenBank/DDBJ databases">
        <title>Draft Genome Sequences of Select Purple Nonsulfur Bacteria.</title>
        <authorList>
            <person name="Lasarre B."/>
            <person name="Mckinlay J.B."/>
        </authorList>
    </citation>
    <scope>NUCLEOTIDE SEQUENCE [LARGE SCALE GENOMIC DNA]</scope>
    <source>
        <strain evidence="3 4">DSM 11907</strain>
    </source>
</reference>
<dbReference type="InterPro" id="IPR000639">
    <property type="entry name" value="Epox_hydrolase-like"/>
</dbReference>
<feature type="domain" description="AB hydrolase-1" evidence="2">
    <location>
        <begin position="23"/>
        <end position="247"/>
    </location>
</feature>
<dbReference type="EMBL" id="NPEU01000186">
    <property type="protein sequence ID" value="RAI37417.1"/>
    <property type="molecule type" value="Genomic_DNA"/>
</dbReference>
<organism evidence="3 4">
    <name type="scientific">Rhodoplanes elegans</name>
    <dbReference type="NCBI Taxonomy" id="29408"/>
    <lineage>
        <taxon>Bacteria</taxon>
        <taxon>Pseudomonadati</taxon>
        <taxon>Pseudomonadota</taxon>
        <taxon>Alphaproteobacteria</taxon>
        <taxon>Hyphomicrobiales</taxon>
        <taxon>Nitrobacteraceae</taxon>
        <taxon>Rhodoplanes</taxon>
    </lineage>
</organism>
<accession>A0A327KGA0</accession>
<dbReference type="InterPro" id="IPR029058">
    <property type="entry name" value="AB_hydrolase_fold"/>
</dbReference>
<dbReference type="Pfam" id="PF00561">
    <property type="entry name" value="Abhydrolase_1"/>
    <property type="match status" value="1"/>
</dbReference>
<dbReference type="SUPFAM" id="SSF53474">
    <property type="entry name" value="alpha/beta-Hydrolases"/>
    <property type="match status" value="1"/>
</dbReference>
<dbReference type="PRINTS" id="PR00412">
    <property type="entry name" value="EPOXHYDRLASE"/>
</dbReference>
<evidence type="ECO:0000313" key="3">
    <source>
        <dbReference type="EMBL" id="RAI37417.1"/>
    </source>
</evidence>
<dbReference type="GO" id="GO:0016020">
    <property type="term" value="C:membrane"/>
    <property type="evidence" value="ECO:0007669"/>
    <property type="project" value="TreeGrafter"/>
</dbReference>